<dbReference type="PANTHER" id="PTHR46300:SF2">
    <property type="entry name" value="CYTOCHROME P450 MONOOXYGENASE ALNH-RELATED"/>
    <property type="match status" value="1"/>
</dbReference>
<dbReference type="EMBL" id="MNAD01000879">
    <property type="protein sequence ID" value="OJT09761.1"/>
    <property type="molecule type" value="Genomic_DNA"/>
</dbReference>
<dbReference type="Proteomes" id="UP000184267">
    <property type="component" value="Unassembled WGS sequence"/>
</dbReference>
<dbReference type="InterPro" id="IPR036396">
    <property type="entry name" value="Cyt_P450_sf"/>
</dbReference>
<evidence type="ECO:0000313" key="15">
    <source>
        <dbReference type="EMBL" id="OJT09761.1"/>
    </source>
</evidence>
<keyword evidence="12" id="KW-0472">Membrane</keyword>
<reference evidence="15 16" key="1">
    <citation type="submission" date="2016-10" db="EMBL/GenBank/DDBJ databases">
        <title>Genome sequence of the basidiomycete white-rot fungus Trametes pubescens.</title>
        <authorList>
            <person name="Makela M.R."/>
            <person name="Granchi Z."/>
            <person name="Peng M."/>
            <person name="De Vries R.P."/>
            <person name="Grigoriev I."/>
            <person name="Riley R."/>
            <person name="Hilden K."/>
        </authorList>
    </citation>
    <scope>NUCLEOTIDE SEQUENCE [LARGE SCALE GENOMIC DNA]</scope>
    <source>
        <strain evidence="15 16">FBCC735</strain>
    </source>
</reference>
<comment type="subcellular location">
    <subcellularLocation>
        <location evidence="2">Membrane</location>
    </subcellularLocation>
</comment>
<dbReference type="GO" id="GO:0005506">
    <property type="term" value="F:iron ion binding"/>
    <property type="evidence" value="ECO:0007669"/>
    <property type="project" value="InterPro"/>
</dbReference>
<evidence type="ECO:0000256" key="8">
    <source>
        <dbReference type="ARBA" id="ARBA00022989"/>
    </source>
</evidence>
<comment type="pathway">
    <text evidence="3">Secondary metabolite biosynthesis.</text>
</comment>
<dbReference type="GO" id="GO:0016020">
    <property type="term" value="C:membrane"/>
    <property type="evidence" value="ECO:0007669"/>
    <property type="project" value="UniProtKB-SubCell"/>
</dbReference>
<evidence type="ECO:0000256" key="3">
    <source>
        <dbReference type="ARBA" id="ARBA00005179"/>
    </source>
</evidence>
<dbReference type="InterPro" id="IPR001128">
    <property type="entry name" value="Cyt_P450"/>
</dbReference>
<gene>
    <name evidence="15" type="ORF">TRAPUB_13720</name>
</gene>
<dbReference type="AlphaFoldDB" id="A0A1M2VQ81"/>
<sequence length="174" mass="19539">MVLNPSTQRCAQEEIDRILNKDSLPSFSDRASLPFVECIVSEVLRWRPPVPFAWRCVRAEDHYRGYTIPTGTLVTVNVRGLTHDEERYPDPDKFKPERFLDCNGRYTTAAAQDPRRFLFGFGRRSCPGMHVADNFLYIVIATVLAAFTISPAEDAAGNPILPDADYSSGLGGIW</sequence>
<dbReference type="InterPro" id="IPR002401">
    <property type="entry name" value="Cyt_P450_E_grp-I"/>
</dbReference>
<evidence type="ECO:0000256" key="2">
    <source>
        <dbReference type="ARBA" id="ARBA00004370"/>
    </source>
</evidence>
<dbReference type="OMA" id="PERCNNV"/>
<feature type="binding site" description="axial binding residue" evidence="13">
    <location>
        <position position="126"/>
    </location>
    <ligand>
        <name>heme</name>
        <dbReference type="ChEBI" id="CHEBI:30413"/>
    </ligand>
    <ligandPart>
        <name>Fe</name>
        <dbReference type="ChEBI" id="CHEBI:18248"/>
    </ligandPart>
</feature>
<evidence type="ECO:0000256" key="5">
    <source>
        <dbReference type="ARBA" id="ARBA00022617"/>
    </source>
</evidence>
<comment type="caution">
    <text evidence="15">The sequence shown here is derived from an EMBL/GenBank/DDBJ whole genome shotgun (WGS) entry which is preliminary data.</text>
</comment>
<keyword evidence="7 13" id="KW-0479">Metal-binding</keyword>
<dbReference type="Gene3D" id="1.10.630.10">
    <property type="entry name" value="Cytochrome P450"/>
    <property type="match status" value="1"/>
</dbReference>
<organism evidence="15 16">
    <name type="scientific">Trametes pubescens</name>
    <name type="common">White-rot fungus</name>
    <dbReference type="NCBI Taxonomy" id="154538"/>
    <lineage>
        <taxon>Eukaryota</taxon>
        <taxon>Fungi</taxon>
        <taxon>Dikarya</taxon>
        <taxon>Basidiomycota</taxon>
        <taxon>Agaricomycotina</taxon>
        <taxon>Agaricomycetes</taxon>
        <taxon>Polyporales</taxon>
        <taxon>Polyporaceae</taxon>
        <taxon>Trametes</taxon>
    </lineage>
</organism>
<evidence type="ECO:0000256" key="6">
    <source>
        <dbReference type="ARBA" id="ARBA00022692"/>
    </source>
</evidence>
<dbReference type="OrthoDB" id="2752855at2759"/>
<evidence type="ECO:0000256" key="14">
    <source>
        <dbReference type="RuleBase" id="RU000461"/>
    </source>
</evidence>
<keyword evidence="6" id="KW-0812">Transmembrane</keyword>
<evidence type="ECO:0000256" key="9">
    <source>
        <dbReference type="ARBA" id="ARBA00023002"/>
    </source>
</evidence>
<evidence type="ECO:0000256" key="13">
    <source>
        <dbReference type="PIRSR" id="PIRSR602401-1"/>
    </source>
</evidence>
<dbReference type="PRINTS" id="PR00463">
    <property type="entry name" value="EP450I"/>
</dbReference>
<evidence type="ECO:0000313" key="16">
    <source>
        <dbReference type="Proteomes" id="UP000184267"/>
    </source>
</evidence>
<evidence type="ECO:0000256" key="11">
    <source>
        <dbReference type="ARBA" id="ARBA00023033"/>
    </source>
</evidence>
<evidence type="ECO:0000256" key="1">
    <source>
        <dbReference type="ARBA" id="ARBA00001971"/>
    </source>
</evidence>
<evidence type="ECO:0000256" key="7">
    <source>
        <dbReference type="ARBA" id="ARBA00022723"/>
    </source>
</evidence>
<dbReference type="PRINTS" id="PR00385">
    <property type="entry name" value="P450"/>
</dbReference>
<keyword evidence="8" id="KW-1133">Transmembrane helix</keyword>
<dbReference type="PANTHER" id="PTHR46300">
    <property type="entry name" value="P450, PUTATIVE (EUROFUNG)-RELATED-RELATED"/>
    <property type="match status" value="1"/>
</dbReference>
<keyword evidence="9 14" id="KW-0560">Oxidoreductase</keyword>
<keyword evidence="11 14" id="KW-0503">Monooxygenase</keyword>
<proteinExistence type="inferred from homology"/>
<keyword evidence="5 13" id="KW-0349">Heme</keyword>
<keyword evidence="16" id="KW-1185">Reference proteome</keyword>
<comment type="similarity">
    <text evidence="4 14">Belongs to the cytochrome P450 family.</text>
</comment>
<evidence type="ECO:0000256" key="10">
    <source>
        <dbReference type="ARBA" id="ARBA00023004"/>
    </source>
</evidence>
<dbReference type="STRING" id="154538.A0A1M2VQ81"/>
<name>A0A1M2VQ81_TRAPU</name>
<dbReference type="GO" id="GO:0016705">
    <property type="term" value="F:oxidoreductase activity, acting on paired donors, with incorporation or reduction of molecular oxygen"/>
    <property type="evidence" value="ECO:0007669"/>
    <property type="project" value="InterPro"/>
</dbReference>
<comment type="cofactor">
    <cofactor evidence="1 13">
        <name>heme</name>
        <dbReference type="ChEBI" id="CHEBI:30413"/>
    </cofactor>
</comment>
<protein>
    <submittedName>
        <fullName evidence="15">O-methylsterigmatocystin oxidoreductase</fullName>
    </submittedName>
</protein>
<evidence type="ECO:0000256" key="12">
    <source>
        <dbReference type="ARBA" id="ARBA00023136"/>
    </source>
</evidence>
<dbReference type="GO" id="GO:0020037">
    <property type="term" value="F:heme binding"/>
    <property type="evidence" value="ECO:0007669"/>
    <property type="project" value="InterPro"/>
</dbReference>
<dbReference type="SUPFAM" id="SSF48264">
    <property type="entry name" value="Cytochrome P450"/>
    <property type="match status" value="1"/>
</dbReference>
<dbReference type="InterPro" id="IPR017972">
    <property type="entry name" value="Cyt_P450_CS"/>
</dbReference>
<evidence type="ECO:0000256" key="4">
    <source>
        <dbReference type="ARBA" id="ARBA00010617"/>
    </source>
</evidence>
<dbReference type="Pfam" id="PF00067">
    <property type="entry name" value="p450"/>
    <property type="match status" value="1"/>
</dbReference>
<accession>A0A1M2VQ81</accession>
<keyword evidence="10 13" id="KW-0408">Iron</keyword>
<dbReference type="InterPro" id="IPR050364">
    <property type="entry name" value="Cytochrome_P450_fung"/>
</dbReference>
<dbReference type="GO" id="GO:0004497">
    <property type="term" value="F:monooxygenase activity"/>
    <property type="evidence" value="ECO:0007669"/>
    <property type="project" value="UniProtKB-KW"/>
</dbReference>
<dbReference type="PROSITE" id="PS00086">
    <property type="entry name" value="CYTOCHROME_P450"/>
    <property type="match status" value="1"/>
</dbReference>